<dbReference type="Proteomes" id="UP000250918">
    <property type="component" value="Unassembled WGS sequence"/>
</dbReference>
<reference evidence="2 3" key="1">
    <citation type="journal article" date="2018" name="ISME J.">
        <title>A methanotrophic archaeon couples anaerobic oxidation of methane to Fe(III) reduction.</title>
        <authorList>
            <person name="Cai C."/>
            <person name="Leu A.O."/>
            <person name="Xie G.J."/>
            <person name="Guo J."/>
            <person name="Feng Y."/>
            <person name="Zhao J.X."/>
            <person name="Tyson G.W."/>
            <person name="Yuan Z."/>
            <person name="Hu S."/>
        </authorList>
    </citation>
    <scope>NUCLEOTIDE SEQUENCE [LARGE SCALE GENOMIC DNA]</scope>
    <source>
        <strain evidence="2">FeB_12</strain>
    </source>
</reference>
<organism evidence="2 3">
    <name type="scientific">candidate division GN15 bacterium</name>
    <dbReference type="NCBI Taxonomy" id="2072418"/>
    <lineage>
        <taxon>Bacteria</taxon>
        <taxon>candidate division GN15</taxon>
    </lineage>
</organism>
<dbReference type="AlphaFoldDB" id="A0A855X4D7"/>
<evidence type="ECO:0000313" key="2">
    <source>
        <dbReference type="EMBL" id="PWB71058.1"/>
    </source>
</evidence>
<keyword evidence="1" id="KW-0812">Transmembrane</keyword>
<name>A0A855X4D7_9BACT</name>
<keyword evidence="1" id="KW-1133">Transmembrane helix</keyword>
<sequence>MWYAVSIILILIVCFLMLRLRFRVELSDQRRVMFMGLGRSGIQVDFAQDVTRIKLWGFAIRTISRRRPPTGAAKAVTIKPTPLKTEKRGIRKYRRGFRAPLHLREWVDVGLKSLRAVRLYLVDLLRAVIVEEAEAEVRGGFESPHLTGEVYGYYHALIGAVPSLAPRLRFEPDWTGQSFSGTARLSLAMPVYALLYRTLVLIFRLPLFRIQRLVREQKKGALYA</sequence>
<proteinExistence type="predicted"/>
<evidence type="ECO:0000256" key="1">
    <source>
        <dbReference type="SAM" id="Phobius"/>
    </source>
</evidence>
<dbReference type="InterPro" id="IPR021338">
    <property type="entry name" value="DUF2953"/>
</dbReference>
<protein>
    <recommendedName>
        <fullName evidence="4">DUF2953 domain-containing protein</fullName>
    </recommendedName>
</protein>
<feature type="transmembrane region" description="Helical" evidence="1">
    <location>
        <begin position="187"/>
        <end position="208"/>
    </location>
</feature>
<evidence type="ECO:0008006" key="4">
    <source>
        <dbReference type="Google" id="ProtNLM"/>
    </source>
</evidence>
<gene>
    <name evidence="2" type="ORF">C3F09_08355</name>
</gene>
<comment type="caution">
    <text evidence="2">The sequence shown here is derived from an EMBL/GenBank/DDBJ whole genome shotgun (WGS) entry which is preliminary data.</text>
</comment>
<keyword evidence="1" id="KW-0472">Membrane</keyword>
<accession>A0A855X4D7</accession>
<dbReference type="EMBL" id="PQAP01000128">
    <property type="protein sequence ID" value="PWB71058.1"/>
    <property type="molecule type" value="Genomic_DNA"/>
</dbReference>
<dbReference type="Pfam" id="PF11167">
    <property type="entry name" value="DUF2953"/>
    <property type="match status" value="1"/>
</dbReference>
<evidence type="ECO:0000313" key="3">
    <source>
        <dbReference type="Proteomes" id="UP000250918"/>
    </source>
</evidence>